<keyword evidence="1" id="KW-0472">Membrane</keyword>
<dbReference type="AlphaFoldDB" id="A0A9N7PJD6"/>
<reference evidence="2 4" key="1">
    <citation type="submission" date="2017-09" db="EMBL/GenBank/DDBJ databases">
        <authorList>
            <person name="Thomas P."/>
            <person name="Seyboldt C."/>
        </authorList>
    </citation>
    <scope>NUCLEOTIDE SEQUENCE [LARGE SCALE GENOMIC DNA]</scope>
    <source>
        <strain evidence="2 4">DSM 7534</strain>
    </source>
</reference>
<dbReference type="EMBL" id="CP023671">
    <property type="protein sequence ID" value="AYE34676.1"/>
    <property type="molecule type" value="Genomic_DNA"/>
</dbReference>
<keyword evidence="5" id="KW-1185">Reference proteome</keyword>
<dbReference type="KEGG" id="csep:CP523_09700"/>
<organism evidence="2 4">
    <name type="scientific">Clostridium septicum</name>
    <dbReference type="NCBI Taxonomy" id="1504"/>
    <lineage>
        <taxon>Bacteria</taxon>
        <taxon>Bacillati</taxon>
        <taxon>Bacillota</taxon>
        <taxon>Clostridia</taxon>
        <taxon>Eubacteriales</taxon>
        <taxon>Clostridiaceae</taxon>
        <taxon>Clostridium</taxon>
    </lineage>
</organism>
<dbReference type="GeneID" id="303560951"/>
<name>A0A9N7PJD6_CLOSE</name>
<feature type="transmembrane region" description="Helical" evidence="1">
    <location>
        <begin position="12"/>
        <end position="36"/>
    </location>
</feature>
<feature type="transmembrane region" description="Helical" evidence="1">
    <location>
        <begin position="230"/>
        <end position="251"/>
    </location>
</feature>
<feature type="transmembrane region" description="Helical" evidence="1">
    <location>
        <begin position="280"/>
        <end position="302"/>
    </location>
</feature>
<reference evidence="3" key="2">
    <citation type="submission" date="2022-06" db="EMBL/GenBank/DDBJ databases">
        <authorList>
            <person name="Holder M.E."/>
            <person name="Ajami N.J."/>
            <person name="Petrosino J.F."/>
        </authorList>
    </citation>
    <scope>NUCLEOTIDE SEQUENCE</scope>
    <source>
        <strain evidence="3">RMA 8861</strain>
    </source>
</reference>
<sequence length="349" mass="40402">MKDFKELISTPITSTFLLMGIIISLYSIQIVLQFVFSDFKYYDGVRNFYNKNISLSYENVTEVYEKLKSLEENFITDPIKVPQSHGNGTRLIDVFGVNEYEKLNNIFNFKDIEYENDKDKIIAGYGIKDLTYKVSDNYFIDIKGVSYKIDNFINSKGTKWNNIIIIPFNKIDKKLYELNSNKIINLYKDNNVNFKIEDIKKKHKEVCLINYNENIKLTLSTMWKYSRSKILSLSIGILLGILNCIISSMFWKKDITRNLSIKRILGARVRDLVVDIGYKIIIVNILSFIIVTPLVLISLNIIEVAIAVSINYSILASIYSLMLNLVISVFIALLAVVKMQDFEILNYVR</sequence>
<keyword evidence="1" id="KW-1133">Transmembrane helix</keyword>
<protein>
    <submittedName>
        <fullName evidence="2">Uncharacterized protein</fullName>
    </submittedName>
</protein>
<dbReference type="Proteomes" id="UP001055437">
    <property type="component" value="Chromosome"/>
</dbReference>
<evidence type="ECO:0000313" key="2">
    <source>
        <dbReference type="EMBL" id="AYE34676.1"/>
    </source>
</evidence>
<dbReference type="EMBL" id="CP099799">
    <property type="protein sequence ID" value="USS01269.1"/>
    <property type="molecule type" value="Genomic_DNA"/>
</dbReference>
<dbReference type="Proteomes" id="UP000280586">
    <property type="component" value="Chromosome"/>
</dbReference>
<evidence type="ECO:0000313" key="3">
    <source>
        <dbReference type="EMBL" id="USS01269.1"/>
    </source>
</evidence>
<evidence type="ECO:0000313" key="5">
    <source>
        <dbReference type="Proteomes" id="UP001055437"/>
    </source>
</evidence>
<proteinExistence type="predicted"/>
<keyword evidence="1" id="KW-0812">Transmembrane</keyword>
<gene>
    <name evidence="2" type="ORF">CP523_09700</name>
    <name evidence="3" type="ORF">NH397_02040</name>
</gene>
<evidence type="ECO:0000256" key="1">
    <source>
        <dbReference type="SAM" id="Phobius"/>
    </source>
</evidence>
<evidence type="ECO:0000313" key="4">
    <source>
        <dbReference type="Proteomes" id="UP000280586"/>
    </source>
</evidence>
<dbReference type="OrthoDB" id="1887135at2"/>
<accession>A0A9N7PJD6</accession>
<feature type="transmembrane region" description="Helical" evidence="1">
    <location>
        <begin position="314"/>
        <end position="337"/>
    </location>
</feature>
<dbReference type="RefSeq" id="WP_066676724.1">
    <property type="nucleotide sequence ID" value="NZ_CABMIZ010000018.1"/>
</dbReference>